<keyword evidence="2" id="KW-0378">Hydrolase</keyword>
<dbReference type="SUPFAM" id="SSF52266">
    <property type="entry name" value="SGNH hydrolase"/>
    <property type="match status" value="1"/>
</dbReference>
<comment type="similarity">
    <text evidence="1">Belongs to the 'GDSL' lipolytic enzyme family.</text>
</comment>
<dbReference type="EMBL" id="JAOBTW010000016">
    <property type="protein sequence ID" value="MDZ7283154.1"/>
    <property type="molecule type" value="Genomic_DNA"/>
</dbReference>
<sequence>MAKRHRAAVGLLVAALPLLLAGAPPHAMPPARIFIASDSTAQDYRPDKYPLSGWGSMLRCAVGPEVTVVNRAIGGRSTKSFMAEGRLDAIARDLKPGDTLLIQFGHNDANQAKPERYTPVPDYEANLKRFIAVARAAKARPVLLTPVTRRAFKDGHVVPSFPTYSEAAKRVAKQEHVPLIDLAALSERWIDGIGLDGSRIYYLHYAKGEGLPGYTEAVDDDTHFSELGARRIADLIAGGLAKTHLPIARYILKDRPALSRTTPAGGPSCVG</sequence>
<evidence type="ECO:0000313" key="6">
    <source>
        <dbReference type="Proteomes" id="UP001292182"/>
    </source>
</evidence>
<gene>
    <name evidence="5" type="ORF">N4G62_14090</name>
</gene>
<feature type="signal peptide" evidence="3">
    <location>
        <begin position="1"/>
        <end position="27"/>
    </location>
</feature>
<dbReference type="InterPro" id="IPR036514">
    <property type="entry name" value="SGNH_hydro_sf"/>
</dbReference>
<evidence type="ECO:0000256" key="3">
    <source>
        <dbReference type="SAM" id="SignalP"/>
    </source>
</evidence>
<accession>A0ABU5LT93</accession>
<dbReference type="Proteomes" id="UP001292182">
    <property type="component" value="Unassembled WGS sequence"/>
</dbReference>
<dbReference type="CDD" id="cd01821">
    <property type="entry name" value="Rhamnogalacturan_acetylesterase_like"/>
    <property type="match status" value="1"/>
</dbReference>
<proteinExistence type="inferred from homology"/>
<evidence type="ECO:0000256" key="2">
    <source>
        <dbReference type="ARBA" id="ARBA00022801"/>
    </source>
</evidence>
<keyword evidence="6" id="KW-1185">Reference proteome</keyword>
<organism evidence="5 6">
    <name type="scientific">Sphingomonas sanguinis</name>
    <dbReference type="NCBI Taxonomy" id="33051"/>
    <lineage>
        <taxon>Bacteria</taxon>
        <taxon>Pseudomonadati</taxon>
        <taxon>Pseudomonadota</taxon>
        <taxon>Alphaproteobacteria</taxon>
        <taxon>Sphingomonadales</taxon>
        <taxon>Sphingomonadaceae</taxon>
        <taxon>Sphingomonas</taxon>
    </lineage>
</organism>
<evidence type="ECO:0000313" key="5">
    <source>
        <dbReference type="EMBL" id="MDZ7283154.1"/>
    </source>
</evidence>
<keyword evidence="3" id="KW-0732">Signal</keyword>
<evidence type="ECO:0000256" key="1">
    <source>
        <dbReference type="ARBA" id="ARBA00008668"/>
    </source>
</evidence>
<evidence type="ECO:0000259" key="4">
    <source>
        <dbReference type="Pfam" id="PF13472"/>
    </source>
</evidence>
<dbReference type="RefSeq" id="WP_257575492.1">
    <property type="nucleotide sequence ID" value="NZ_CP079203.1"/>
</dbReference>
<dbReference type="PANTHER" id="PTHR43695:SF1">
    <property type="entry name" value="RHAMNOGALACTURONAN ACETYLESTERASE"/>
    <property type="match status" value="1"/>
</dbReference>
<dbReference type="PANTHER" id="PTHR43695">
    <property type="entry name" value="PUTATIVE (AFU_ORTHOLOGUE AFUA_2G17250)-RELATED"/>
    <property type="match status" value="1"/>
</dbReference>
<feature type="chain" id="PRO_5045961868" evidence="3">
    <location>
        <begin position="28"/>
        <end position="271"/>
    </location>
</feature>
<dbReference type="InterPro" id="IPR013830">
    <property type="entry name" value="SGNH_hydro"/>
</dbReference>
<dbReference type="Gene3D" id="3.40.50.1110">
    <property type="entry name" value="SGNH hydrolase"/>
    <property type="match status" value="1"/>
</dbReference>
<dbReference type="Pfam" id="PF13472">
    <property type="entry name" value="Lipase_GDSL_2"/>
    <property type="match status" value="1"/>
</dbReference>
<feature type="domain" description="SGNH hydrolase-type esterase" evidence="4">
    <location>
        <begin position="38"/>
        <end position="230"/>
    </location>
</feature>
<reference evidence="6" key="1">
    <citation type="submission" date="2023-07" db="EMBL/GenBank/DDBJ databases">
        <title>Whole genome sequence analysis of rice epiphytic Sphingomonas sanguinis OsEp_Plm_15B2.</title>
        <authorList>
            <person name="Sahu K.P."/>
            <person name="Asharani P."/>
            <person name="Reddy B."/>
            <person name="Kumar A."/>
        </authorList>
    </citation>
    <scope>NUCLEOTIDE SEQUENCE [LARGE SCALE GENOMIC DNA]</scope>
    <source>
        <strain evidence="6">OsEp_Plm_15B2</strain>
    </source>
</reference>
<dbReference type="InterPro" id="IPR037459">
    <property type="entry name" value="RhgT-like"/>
</dbReference>
<name>A0ABU5LT93_9SPHN</name>
<protein>
    <submittedName>
        <fullName evidence="5">Rhamnogalacturonan acetylesterase</fullName>
    </submittedName>
</protein>
<comment type="caution">
    <text evidence="5">The sequence shown here is derived from an EMBL/GenBank/DDBJ whole genome shotgun (WGS) entry which is preliminary data.</text>
</comment>